<feature type="chain" id="PRO_5045735432" evidence="7">
    <location>
        <begin position="28"/>
        <end position="606"/>
    </location>
</feature>
<dbReference type="Pfam" id="PF00082">
    <property type="entry name" value="Peptidase_S8"/>
    <property type="match status" value="1"/>
</dbReference>
<evidence type="ECO:0000256" key="2">
    <source>
        <dbReference type="ARBA" id="ARBA00022670"/>
    </source>
</evidence>
<evidence type="ECO:0000256" key="4">
    <source>
        <dbReference type="ARBA" id="ARBA00022825"/>
    </source>
</evidence>
<sequence>MKHSQSKYPSFLTFCAAAVITVGPVFAHASVLDIESNAKIAPAATSTDRMIVKYKETGPVVPGATLRAAPSKERLAIVQRSGQQFGLTMQALHTTANGAQILKLDKKMDVKDVAAIAKDLMERDASIEYAEPDRIMQPLYTPNDPRYAEQWHYGDTTGGLRLPAAWDLATGSGVVVAVIDTGFRPHADLAGQFVQGYDFITDTTIANDGNGRDSDASDPGDAVAAGACGNGRPLQAQNSSWHGTHVAGTIAAKTNNSLGVAGVAFNAKVLPLRVLGKCGGYTSDIADAITWASGGTVAGVPANANKARVINMSLGGGGACDTTTQNAINGARSRGTVVIVAAGNDNVNVSNASPANCSGVIAIAATNKAGGRASYSNYGTLIDVAAPGGDTGGLILSTLNAGTGAPGADSYASYAGTSMATPHVAGVAALMLSKNPALTPDEIESKLKSTARAFPATCNSCGTGIVDALAAVKSVTGGTTPPAGTTINETEANNATATANAVTVSGTVVKGNMGSTTDSDYFVVQLPAGKTLSATMTIGSSTADYDLYAYNSAGTQVASSENGAGVADSLNTANTGTATTTRYVRVKYYDGGTGATSGAYSLKLSW</sequence>
<dbReference type="PANTHER" id="PTHR43806">
    <property type="entry name" value="PEPTIDASE S8"/>
    <property type="match status" value="1"/>
</dbReference>
<dbReference type="Gene3D" id="3.40.50.200">
    <property type="entry name" value="Peptidase S8/S53 domain"/>
    <property type="match status" value="1"/>
</dbReference>
<dbReference type="RefSeq" id="WP_167222399.1">
    <property type="nucleotide sequence ID" value="NZ_VUYU01000003.1"/>
</dbReference>
<evidence type="ECO:0000256" key="5">
    <source>
        <dbReference type="PROSITE-ProRule" id="PRU01240"/>
    </source>
</evidence>
<dbReference type="PROSITE" id="PS51892">
    <property type="entry name" value="SUBTILASE"/>
    <property type="match status" value="1"/>
</dbReference>
<feature type="active site" description="Charge relay system" evidence="5">
    <location>
        <position position="180"/>
    </location>
</feature>
<accession>A0ABX0LNK1</accession>
<name>A0ABX0LNK1_9BURK</name>
<proteinExistence type="inferred from homology"/>
<gene>
    <name evidence="9" type="ORF">F0185_05610</name>
</gene>
<keyword evidence="10" id="KW-1185">Reference proteome</keyword>
<dbReference type="PROSITE" id="PS00136">
    <property type="entry name" value="SUBTILASE_ASP"/>
    <property type="match status" value="1"/>
</dbReference>
<dbReference type="Gene3D" id="2.60.120.380">
    <property type="match status" value="1"/>
</dbReference>
<evidence type="ECO:0000256" key="1">
    <source>
        <dbReference type="ARBA" id="ARBA00011073"/>
    </source>
</evidence>
<organism evidence="9 10">
    <name type="scientific">Massilia rubra</name>
    <dbReference type="NCBI Taxonomy" id="2607910"/>
    <lineage>
        <taxon>Bacteria</taxon>
        <taxon>Pseudomonadati</taxon>
        <taxon>Pseudomonadota</taxon>
        <taxon>Betaproteobacteria</taxon>
        <taxon>Burkholderiales</taxon>
        <taxon>Oxalobacteraceae</taxon>
        <taxon>Telluria group</taxon>
        <taxon>Massilia</taxon>
    </lineage>
</organism>
<dbReference type="PRINTS" id="PR00723">
    <property type="entry name" value="SUBTILISIN"/>
</dbReference>
<evidence type="ECO:0000256" key="3">
    <source>
        <dbReference type="ARBA" id="ARBA00022801"/>
    </source>
</evidence>
<protein>
    <submittedName>
        <fullName evidence="9">S8 family serine peptidase</fullName>
    </submittedName>
</protein>
<dbReference type="InterPro" id="IPR023827">
    <property type="entry name" value="Peptidase_S8_Asp-AS"/>
</dbReference>
<feature type="active site" description="Charge relay system" evidence="5">
    <location>
        <position position="242"/>
    </location>
</feature>
<comment type="caution">
    <text evidence="9">The sequence shown here is derived from an EMBL/GenBank/DDBJ whole genome shotgun (WGS) entry which is preliminary data.</text>
</comment>
<evidence type="ECO:0000313" key="9">
    <source>
        <dbReference type="EMBL" id="NHZ33064.1"/>
    </source>
</evidence>
<evidence type="ECO:0000313" key="10">
    <source>
        <dbReference type="Proteomes" id="UP000785613"/>
    </source>
</evidence>
<comment type="similarity">
    <text evidence="1 5 6">Belongs to the peptidase S8 family.</text>
</comment>
<keyword evidence="3 5" id="KW-0378">Hydrolase</keyword>
<feature type="active site" description="Charge relay system" evidence="5">
    <location>
        <position position="418"/>
    </location>
</feature>
<keyword evidence="7" id="KW-0732">Signal</keyword>
<dbReference type="PANTHER" id="PTHR43806:SF11">
    <property type="entry name" value="CEREVISIN-RELATED"/>
    <property type="match status" value="1"/>
</dbReference>
<keyword evidence="4 5" id="KW-0720">Serine protease</keyword>
<feature type="domain" description="Peptidase S8/S53" evidence="8">
    <location>
        <begin position="171"/>
        <end position="464"/>
    </location>
</feature>
<dbReference type="EMBL" id="VUYU01000003">
    <property type="protein sequence ID" value="NHZ33064.1"/>
    <property type="molecule type" value="Genomic_DNA"/>
</dbReference>
<keyword evidence="2 5" id="KW-0645">Protease</keyword>
<dbReference type="InterPro" id="IPR023828">
    <property type="entry name" value="Peptidase_S8_Ser-AS"/>
</dbReference>
<feature type="signal peptide" evidence="7">
    <location>
        <begin position="1"/>
        <end position="27"/>
    </location>
</feature>
<dbReference type="Proteomes" id="UP000785613">
    <property type="component" value="Unassembled WGS sequence"/>
</dbReference>
<dbReference type="InterPro" id="IPR022398">
    <property type="entry name" value="Peptidase_S8_His-AS"/>
</dbReference>
<dbReference type="CDD" id="cd07496">
    <property type="entry name" value="Peptidases_S8_13"/>
    <property type="match status" value="1"/>
</dbReference>
<dbReference type="PROSITE" id="PS00137">
    <property type="entry name" value="SUBTILASE_HIS"/>
    <property type="match status" value="1"/>
</dbReference>
<dbReference type="InterPro" id="IPR034176">
    <property type="entry name" value="Peptidases_S8_13"/>
</dbReference>
<dbReference type="InterPro" id="IPR015500">
    <property type="entry name" value="Peptidase_S8_subtilisin-rel"/>
</dbReference>
<evidence type="ECO:0000256" key="6">
    <source>
        <dbReference type="RuleBase" id="RU003355"/>
    </source>
</evidence>
<dbReference type="SUPFAM" id="SSF89260">
    <property type="entry name" value="Collagen-binding domain"/>
    <property type="match status" value="1"/>
</dbReference>
<dbReference type="InterPro" id="IPR050131">
    <property type="entry name" value="Peptidase_S8_subtilisin-like"/>
</dbReference>
<dbReference type="InterPro" id="IPR000209">
    <property type="entry name" value="Peptidase_S8/S53_dom"/>
</dbReference>
<dbReference type="InterPro" id="IPR036852">
    <property type="entry name" value="Peptidase_S8/S53_dom_sf"/>
</dbReference>
<evidence type="ECO:0000256" key="7">
    <source>
        <dbReference type="SAM" id="SignalP"/>
    </source>
</evidence>
<reference evidence="9 10" key="1">
    <citation type="submission" date="2019-09" db="EMBL/GenBank/DDBJ databases">
        <title>Taxonomy of Antarctic Massilia spp.: description of Massilia rubra sp. nov., Massilia aquatica sp. nov., Massilia mucilaginosa sp. nov., Massilia frigida sp. nov. isolated from streams, lakes and regoliths.</title>
        <authorList>
            <person name="Holochova P."/>
            <person name="Sedlacek I."/>
            <person name="Kralova S."/>
            <person name="Maslanova I."/>
            <person name="Busse H.-J."/>
            <person name="Stankova E."/>
            <person name="Vrbovska V."/>
            <person name="Kovarovic V."/>
            <person name="Bartak M."/>
            <person name="Svec P."/>
            <person name="Pantucek R."/>
        </authorList>
    </citation>
    <scope>NUCLEOTIDE SEQUENCE [LARGE SCALE GENOMIC DNA]</scope>
    <source>
        <strain evidence="9 10">CCM 8692</strain>
    </source>
</reference>
<evidence type="ECO:0000259" key="8">
    <source>
        <dbReference type="Pfam" id="PF00082"/>
    </source>
</evidence>
<dbReference type="PROSITE" id="PS00138">
    <property type="entry name" value="SUBTILASE_SER"/>
    <property type="match status" value="1"/>
</dbReference>
<dbReference type="SUPFAM" id="SSF52743">
    <property type="entry name" value="Subtilisin-like"/>
    <property type="match status" value="1"/>
</dbReference>